<dbReference type="InterPro" id="IPR005184">
    <property type="entry name" value="DUF306_Meta_HslJ"/>
</dbReference>
<name>A0A7G9L8Q3_9FLAO</name>
<proteinExistence type="predicted"/>
<dbReference type="PANTHER" id="PTHR35535">
    <property type="entry name" value="HEAT SHOCK PROTEIN HSLJ"/>
    <property type="match status" value="1"/>
</dbReference>
<reference evidence="3 4" key="1">
    <citation type="submission" date="2020-08" db="EMBL/GenBank/DDBJ databases">
        <title>Polaribacter sp. L12M9 isolated from gut of the Korean scallop.</title>
        <authorList>
            <person name="Jeong Y.S."/>
        </authorList>
    </citation>
    <scope>NUCLEOTIDE SEQUENCE [LARGE SCALE GENOMIC DNA]</scope>
    <source>
        <strain evidence="3 4">L12M9</strain>
    </source>
</reference>
<dbReference type="InterPro" id="IPR038670">
    <property type="entry name" value="HslJ-like_sf"/>
</dbReference>
<dbReference type="Gene3D" id="2.40.128.270">
    <property type="match status" value="1"/>
</dbReference>
<evidence type="ECO:0000313" key="4">
    <source>
        <dbReference type="Proteomes" id="UP000515808"/>
    </source>
</evidence>
<organism evidence="3 4">
    <name type="scientific">Polaribacter pectinis</name>
    <dbReference type="NCBI Taxonomy" id="2738844"/>
    <lineage>
        <taxon>Bacteria</taxon>
        <taxon>Pseudomonadati</taxon>
        <taxon>Bacteroidota</taxon>
        <taxon>Flavobacteriia</taxon>
        <taxon>Flavobacteriales</taxon>
        <taxon>Flavobacteriaceae</taxon>
    </lineage>
</organism>
<dbReference type="KEGG" id="ppec:H9W90_12485"/>
<feature type="chain" id="PRO_5028962932" evidence="1">
    <location>
        <begin position="21"/>
        <end position="140"/>
    </location>
</feature>
<dbReference type="Pfam" id="PF03724">
    <property type="entry name" value="META"/>
    <property type="match status" value="1"/>
</dbReference>
<dbReference type="AlphaFoldDB" id="A0A7G9L8Q3"/>
<keyword evidence="4" id="KW-1185">Reference proteome</keyword>
<feature type="signal peptide" evidence="1">
    <location>
        <begin position="1"/>
        <end position="20"/>
    </location>
</feature>
<dbReference type="InterPro" id="IPR053147">
    <property type="entry name" value="Hsp_HslJ-like"/>
</dbReference>
<sequence length="140" mass="15760">MKNILLIFCTILMVSCGSNSENKKTKVDFLNTVEGTWTVSEIQNITKEELTKTQKTPIIKFEGEKVSGNNGCNNYFSSINTIDEKTIKFSMFGETKMMCAEMKISDAFSSLLSKIDTYSVAENTLNFFDSEGQKILVFTK</sequence>
<protein>
    <submittedName>
        <fullName evidence="3">META domain-containing protein</fullName>
    </submittedName>
</protein>
<accession>A0A7G9L8Q3</accession>
<evidence type="ECO:0000259" key="2">
    <source>
        <dbReference type="Pfam" id="PF03724"/>
    </source>
</evidence>
<evidence type="ECO:0000313" key="3">
    <source>
        <dbReference type="EMBL" id="QNM85002.1"/>
    </source>
</evidence>
<gene>
    <name evidence="3" type="ORF">H9W90_12485</name>
</gene>
<dbReference type="Proteomes" id="UP000515808">
    <property type="component" value="Chromosome"/>
</dbReference>
<evidence type="ECO:0000256" key="1">
    <source>
        <dbReference type="SAM" id="SignalP"/>
    </source>
</evidence>
<dbReference type="EMBL" id="CP060695">
    <property type="protein sequence ID" value="QNM85002.1"/>
    <property type="molecule type" value="Genomic_DNA"/>
</dbReference>
<feature type="domain" description="DUF306" evidence="2">
    <location>
        <begin position="34"/>
        <end position="138"/>
    </location>
</feature>
<dbReference type="PANTHER" id="PTHR35535:SF1">
    <property type="entry name" value="HEAT SHOCK PROTEIN HSLJ"/>
    <property type="match status" value="1"/>
</dbReference>
<dbReference type="RefSeq" id="WP_187481920.1">
    <property type="nucleotide sequence ID" value="NZ_CP060695.1"/>
</dbReference>
<keyword evidence="1" id="KW-0732">Signal</keyword>
<dbReference type="PROSITE" id="PS51257">
    <property type="entry name" value="PROKAR_LIPOPROTEIN"/>
    <property type="match status" value="1"/>
</dbReference>